<dbReference type="Gene3D" id="3.40.30.10">
    <property type="entry name" value="Glutaredoxin"/>
    <property type="match status" value="1"/>
</dbReference>
<dbReference type="Pfam" id="PF00226">
    <property type="entry name" value="DnaJ"/>
    <property type="match status" value="1"/>
</dbReference>
<dbReference type="PANTHER" id="PTHR44303">
    <property type="entry name" value="DNAJ HOMOLOG SUBFAMILY C MEMBER 16"/>
    <property type="match status" value="1"/>
</dbReference>
<dbReference type="KEGG" id="bmic:BmR1_04g09175"/>
<dbReference type="SUPFAM" id="SSF46565">
    <property type="entry name" value="Chaperone J-domain"/>
    <property type="match status" value="1"/>
</dbReference>
<dbReference type="EMBL" id="LN871599">
    <property type="protein sequence ID" value="SIO73875.1"/>
    <property type="molecule type" value="Genomic_DNA"/>
</dbReference>
<dbReference type="RefSeq" id="XP_021337927.1">
    <property type="nucleotide sequence ID" value="XM_021482763.1"/>
</dbReference>
<dbReference type="SUPFAM" id="SSF52833">
    <property type="entry name" value="Thioredoxin-like"/>
    <property type="match status" value="1"/>
</dbReference>
<dbReference type="EC" id="1.8.4.-" evidence="3"/>
<gene>
    <name evidence="3" type="ORF">BmR1_04g09175</name>
</gene>
<dbReference type="SMART" id="SM00271">
    <property type="entry name" value="DnaJ"/>
    <property type="match status" value="1"/>
</dbReference>
<dbReference type="Gene3D" id="1.10.287.110">
    <property type="entry name" value="DnaJ domain"/>
    <property type="match status" value="1"/>
</dbReference>
<dbReference type="PRINTS" id="PR00625">
    <property type="entry name" value="JDOMAIN"/>
</dbReference>
<feature type="domain" description="J" evidence="2">
    <location>
        <begin position="93"/>
        <end position="158"/>
    </location>
</feature>
<dbReference type="InterPro" id="IPR013766">
    <property type="entry name" value="Thioredoxin_domain"/>
</dbReference>
<organism evidence="3 4">
    <name type="scientific">Babesia microti (strain RI)</name>
    <dbReference type="NCBI Taxonomy" id="1133968"/>
    <lineage>
        <taxon>Eukaryota</taxon>
        <taxon>Sar</taxon>
        <taxon>Alveolata</taxon>
        <taxon>Apicomplexa</taxon>
        <taxon>Aconoidasida</taxon>
        <taxon>Piroplasmida</taxon>
        <taxon>Babesiidae</taxon>
        <taxon>Babesia</taxon>
    </lineage>
</organism>
<dbReference type="InterPro" id="IPR036869">
    <property type="entry name" value="J_dom_sf"/>
</dbReference>
<dbReference type="CDD" id="cd02961">
    <property type="entry name" value="PDI_a_family"/>
    <property type="match status" value="1"/>
</dbReference>
<protein>
    <submittedName>
        <fullName evidence="3">DnaJ homolog subfamily C member 10</fullName>
        <ecNumber evidence="3">1.8.4.-</ecNumber>
    </submittedName>
</protein>
<keyword evidence="4" id="KW-1185">Reference proteome</keyword>
<reference evidence="3 4" key="2">
    <citation type="journal article" date="2013" name="PLoS ONE">
        <title>Whole genome mapping and re-organization of the nuclear and mitochondrial genomes of Babesia microti isolates.</title>
        <authorList>
            <person name="Cornillot E."/>
            <person name="Dassouli A."/>
            <person name="Garg A."/>
            <person name="Pachikara N."/>
            <person name="Randazzo S."/>
            <person name="Depoix D."/>
            <person name="Carcy B."/>
            <person name="Delbecq S."/>
            <person name="Frutos R."/>
            <person name="Silva J.C."/>
            <person name="Sutton R."/>
            <person name="Krause P.J."/>
            <person name="Mamoun C.B."/>
        </authorList>
    </citation>
    <scope>NUCLEOTIDE SEQUENCE [LARGE SCALE GENOMIC DNA]</scope>
    <source>
        <strain evidence="3 4">RI</strain>
    </source>
</reference>
<dbReference type="CDD" id="cd06257">
    <property type="entry name" value="DnaJ"/>
    <property type="match status" value="1"/>
</dbReference>
<dbReference type="GeneID" id="24426465"/>
<dbReference type="InterPro" id="IPR036249">
    <property type="entry name" value="Thioredoxin-like_sf"/>
</dbReference>
<proteinExistence type="predicted"/>
<evidence type="ECO:0000259" key="2">
    <source>
        <dbReference type="PROSITE" id="PS50076"/>
    </source>
</evidence>
<dbReference type="Pfam" id="PF00085">
    <property type="entry name" value="Thioredoxin"/>
    <property type="match status" value="1"/>
</dbReference>
<dbReference type="PROSITE" id="PS50076">
    <property type="entry name" value="DNAJ_2"/>
    <property type="match status" value="1"/>
</dbReference>
<dbReference type="Proteomes" id="UP000002899">
    <property type="component" value="Chromosome IV"/>
</dbReference>
<dbReference type="InterPro" id="IPR001623">
    <property type="entry name" value="DnaJ_domain"/>
</dbReference>
<evidence type="ECO:0000256" key="1">
    <source>
        <dbReference type="SAM" id="MobiDB-lite"/>
    </source>
</evidence>
<reference evidence="3 4" key="1">
    <citation type="journal article" date="2012" name="Nucleic Acids Res.">
        <title>Sequencing of the smallest Apicomplexan genome from the human pathogen Babesia microti.</title>
        <authorList>
            <person name="Cornillot E."/>
            <person name="Hadj-Kaddour K."/>
            <person name="Dassouli A."/>
            <person name="Noel B."/>
            <person name="Ranwez V."/>
            <person name="Vacherie B."/>
            <person name="Augagneur Y."/>
            <person name="Bres V."/>
            <person name="Duclos A."/>
            <person name="Randazzo S."/>
            <person name="Carcy B."/>
            <person name="Debierre-Grockiego F."/>
            <person name="Delbecq S."/>
            <person name="Moubri-Menage K."/>
            <person name="Shams-Eldin H."/>
            <person name="Usmani-Brown S."/>
            <person name="Bringaud F."/>
            <person name="Wincker P."/>
            <person name="Vivares C.P."/>
            <person name="Schwarz R.T."/>
            <person name="Schetters T.P."/>
            <person name="Krause P.J."/>
            <person name="Gorenflot A."/>
            <person name="Berry V."/>
            <person name="Barbe V."/>
            <person name="Ben Mamoun C."/>
        </authorList>
    </citation>
    <scope>NUCLEOTIDE SEQUENCE [LARGE SCALE GENOMIC DNA]</scope>
    <source>
        <strain evidence="3 4">RI</strain>
    </source>
</reference>
<accession>A0A1N6LYD5</accession>
<evidence type="ECO:0000313" key="4">
    <source>
        <dbReference type="Proteomes" id="UP000002899"/>
    </source>
</evidence>
<dbReference type="OrthoDB" id="10250354at2759"/>
<sequence length="538" mass="61664">MDDDDKLIDEFRHNKHNNPSNKKVVKCEPKNSKNKIDLITTTKSTMVICLNMIMRNKFASASFAILFAMMFMKYQEEKHHYLSKFKSLDEKESLYSILQVPPKADFATIKSNYRKLSLKWHPDKNPGCVECHEKIKKIREAFNILSSPRLREVYDMEQGKTFDIISSNTEDIDYYNFKSVVKDSGKLWLVQIYSDVEESCKAFAPIWEDLANKFNGLLKFGRINAMRDKSTLKLLPINIKIYPTVLLFEPNGSYKIMPKYSNANLISKFLFDNFPSNVAIVSDYHAFLKKHDPRPSLLFISTLYKEPTIAIKAGEAELGGSLGVYYLYTDHESYKEIITKSGQSNLNPEFPQAYILFSPKMKKIVYSESLNNLKITKKLTKKIFSTCSKHSVLSINTANRDYLCLPENNETRFCVVTKNNVMDDVVGLSSIEEEHPIQVVIHRGSGILPSITHGMDYILDISRGRFCVLGNNRYTCNAQEGWQDELALGISDSLSWHPLPSQCRTGDKINAVWSCMEPNTIGRFLYTIFSPLRQLGIL</sequence>
<dbReference type="PANTHER" id="PTHR44303:SF2">
    <property type="entry name" value="DNAJ HOMOLOG SUBFAMILY C MEMBER 16"/>
    <property type="match status" value="1"/>
</dbReference>
<dbReference type="AlphaFoldDB" id="A0A1N6LYD5"/>
<dbReference type="GO" id="GO:0016491">
    <property type="term" value="F:oxidoreductase activity"/>
    <property type="evidence" value="ECO:0007669"/>
    <property type="project" value="UniProtKB-KW"/>
</dbReference>
<feature type="region of interest" description="Disordered" evidence="1">
    <location>
        <begin position="1"/>
        <end position="26"/>
    </location>
</feature>
<dbReference type="InterPro" id="IPR052448">
    <property type="entry name" value="DnaJ_C16_autophagy_reg"/>
</dbReference>
<keyword evidence="3" id="KW-0560">Oxidoreductase</keyword>
<name>A0A1N6LYD5_BABMR</name>
<dbReference type="VEuPathDB" id="PiroplasmaDB:BmR1_04g09175"/>
<evidence type="ECO:0000313" key="3">
    <source>
        <dbReference type="EMBL" id="SIO73875.1"/>
    </source>
</evidence>
<reference evidence="3 4" key="3">
    <citation type="journal article" date="2016" name="Sci. Rep.">
        <title>Genome-wide diversity and gene expression profiling of Babesia microti isolates identify polymorphic genes that mediate host-pathogen interactions.</title>
        <authorList>
            <person name="Silva J.C."/>
            <person name="Cornillot E."/>
            <person name="McCracken C."/>
            <person name="Usmani-Brown S."/>
            <person name="Dwivedi A."/>
            <person name="Ifeonu O.O."/>
            <person name="Crabtree J."/>
            <person name="Gotia H.T."/>
            <person name="Virji A.Z."/>
            <person name="Reynes C."/>
            <person name="Colinge J."/>
            <person name="Kumar V."/>
            <person name="Lawres L."/>
            <person name="Pazzi J.E."/>
            <person name="Pablo J.V."/>
            <person name="Hung C."/>
            <person name="Brancato J."/>
            <person name="Kumari P."/>
            <person name="Orvis J."/>
            <person name="Tretina K."/>
            <person name="Chibucos M."/>
            <person name="Ott S."/>
            <person name="Sadzewicz L."/>
            <person name="Sengamalay N."/>
            <person name="Shetty A.C."/>
            <person name="Su Q."/>
            <person name="Tallon L."/>
            <person name="Fraser C.M."/>
            <person name="Frutos R."/>
            <person name="Molina D.M."/>
            <person name="Krause P.J."/>
            <person name="Ben Mamoun C."/>
        </authorList>
    </citation>
    <scope>NUCLEOTIDE SEQUENCE [LARGE SCALE GENOMIC DNA]</scope>
    <source>
        <strain evidence="3 4">RI</strain>
    </source>
</reference>